<organism evidence="5 6">
    <name type="scientific">Cognatishimia maritima</name>
    <dbReference type="NCBI Taxonomy" id="870908"/>
    <lineage>
        <taxon>Bacteria</taxon>
        <taxon>Pseudomonadati</taxon>
        <taxon>Pseudomonadota</taxon>
        <taxon>Alphaproteobacteria</taxon>
        <taxon>Rhodobacterales</taxon>
        <taxon>Paracoccaceae</taxon>
        <taxon>Cognatishimia</taxon>
    </lineage>
</organism>
<dbReference type="PANTHER" id="PTHR43537:SF51">
    <property type="entry name" value="HTH-TYPE TRANSCRIPTIONAL REGULATOR LGOR-RELATED"/>
    <property type="match status" value="1"/>
</dbReference>
<dbReference type="Pfam" id="PF00392">
    <property type="entry name" value="GntR"/>
    <property type="match status" value="1"/>
</dbReference>
<evidence type="ECO:0000313" key="6">
    <source>
        <dbReference type="Proteomes" id="UP000184211"/>
    </source>
</evidence>
<dbReference type="InterPro" id="IPR036388">
    <property type="entry name" value="WH-like_DNA-bd_sf"/>
</dbReference>
<dbReference type="InterPro" id="IPR008920">
    <property type="entry name" value="TF_FadR/GntR_C"/>
</dbReference>
<proteinExistence type="predicted"/>
<dbReference type="SUPFAM" id="SSF46785">
    <property type="entry name" value="Winged helix' DNA-binding domain"/>
    <property type="match status" value="2"/>
</dbReference>
<dbReference type="GO" id="GO:0003677">
    <property type="term" value="F:DNA binding"/>
    <property type="evidence" value="ECO:0007669"/>
    <property type="project" value="UniProtKB-KW"/>
</dbReference>
<dbReference type="SMART" id="SM00895">
    <property type="entry name" value="FCD"/>
    <property type="match status" value="1"/>
</dbReference>
<dbReference type="PANTHER" id="PTHR43537">
    <property type="entry name" value="TRANSCRIPTIONAL REGULATOR, GNTR FAMILY"/>
    <property type="match status" value="1"/>
</dbReference>
<evidence type="ECO:0000256" key="3">
    <source>
        <dbReference type="ARBA" id="ARBA00023163"/>
    </source>
</evidence>
<dbReference type="InterPro" id="IPR036390">
    <property type="entry name" value="WH_DNA-bd_sf"/>
</dbReference>
<keyword evidence="3" id="KW-0804">Transcription</keyword>
<keyword evidence="6" id="KW-1185">Reference proteome</keyword>
<dbReference type="InterPro" id="IPR000524">
    <property type="entry name" value="Tscrpt_reg_HTH_GntR"/>
</dbReference>
<keyword evidence="1" id="KW-0805">Transcription regulation</keyword>
<dbReference type="AlphaFoldDB" id="A0A1M5QTV8"/>
<keyword evidence="2 5" id="KW-0238">DNA-binding</keyword>
<gene>
    <name evidence="5" type="ORF">SAMN04488044_2105</name>
</gene>
<dbReference type="GO" id="GO:0003700">
    <property type="term" value="F:DNA-binding transcription factor activity"/>
    <property type="evidence" value="ECO:0007669"/>
    <property type="project" value="InterPro"/>
</dbReference>
<dbReference type="SUPFAM" id="SSF48008">
    <property type="entry name" value="GntR ligand-binding domain-like"/>
    <property type="match status" value="1"/>
</dbReference>
<dbReference type="Gene3D" id="1.20.120.530">
    <property type="entry name" value="GntR ligand-binding domain-like"/>
    <property type="match status" value="1"/>
</dbReference>
<dbReference type="Proteomes" id="UP000184211">
    <property type="component" value="Unassembled WGS sequence"/>
</dbReference>
<evidence type="ECO:0000259" key="4">
    <source>
        <dbReference type="SMART" id="SM00895"/>
    </source>
</evidence>
<sequence length="301" mass="34745">MARTNERFVNAHNMLLTHCKKIEISDTLPSENSLSDLLGVSRTVVRSVLSRFHEEGIITLSGRKRLLNRAPRKSDFLSPPPTLISIDELENRFLDWVLRMDVPPGEVLNVTQLAKDFCVAPHTLQEFLSSLNRFGIVHRRPKGGWVLNGFTANYAVELSDFRTVLELNSVKHLIALPEAHEIWGQIEQLERKHRSLLERIETSFHDFSQLNEQFHTTVNSVVTNRFVKQFQKVISLIFHYHFQWNKSDERLRNEAAISEHLAYIDALKSRDWDQAEQAARRHLQTSKATLLNSLEANGHIL</sequence>
<dbReference type="Pfam" id="PF07729">
    <property type="entry name" value="FCD"/>
    <property type="match status" value="1"/>
</dbReference>
<feature type="domain" description="GntR C-terminal" evidence="4">
    <location>
        <begin position="157"/>
        <end position="285"/>
    </location>
</feature>
<dbReference type="PRINTS" id="PR00035">
    <property type="entry name" value="HTHGNTR"/>
</dbReference>
<accession>A0A1M5QTV8</accession>
<dbReference type="STRING" id="870908.SAMN04488044_2105"/>
<dbReference type="OrthoDB" id="9799812at2"/>
<reference evidence="6" key="1">
    <citation type="submission" date="2016-11" db="EMBL/GenBank/DDBJ databases">
        <authorList>
            <person name="Varghese N."/>
            <person name="Submissions S."/>
        </authorList>
    </citation>
    <scope>NUCLEOTIDE SEQUENCE [LARGE SCALE GENOMIC DNA]</scope>
    <source>
        <strain evidence="6">DSM 28223</strain>
    </source>
</reference>
<dbReference type="Gene3D" id="1.10.10.10">
    <property type="entry name" value="Winged helix-like DNA-binding domain superfamily/Winged helix DNA-binding domain"/>
    <property type="match status" value="2"/>
</dbReference>
<dbReference type="InterPro" id="IPR011711">
    <property type="entry name" value="GntR_C"/>
</dbReference>
<evidence type="ECO:0000256" key="1">
    <source>
        <dbReference type="ARBA" id="ARBA00023015"/>
    </source>
</evidence>
<evidence type="ECO:0000256" key="2">
    <source>
        <dbReference type="ARBA" id="ARBA00023125"/>
    </source>
</evidence>
<dbReference type="EMBL" id="FQWM01000003">
    <property type="protein sequence ID" value="SHH17564.1"/>
    <property type="molecule type" value="Genomic_DNA"/>
</dbReference>
<dbReference type="RefSeq" id="WP_072793045.1">
    <property type="nucleotide sequence ID" value="NZ_FQWM01000003.1"/>
</dbReference>
<evidence type="ECO:0000313" key="5">
    <source>
        <dbReference type="EMBL" id="SHH17564.1"/>
    </source>
</evidence>
<name>A0A1M5QTV8_9RHOB</name>
<protein>
    <submittedName>
        <fullName evidence="5">DNA-binding transcriptional regulator, GntR family</fullName>
    </submittedName>
</protein>